<dbReference type="GO" id="GO:0006508">
    <property type="term" value="P:proteolysis"/>
    <property type="evidence" value="ECO:0007669"/>
    <property type="project" value="InterPro"/>
</dbReference>
<dbReference type="OrthoDB" id="43744at2759"/>
<dbReference type="PANTHER" id="PTHR32161:SF9">
    <property type="entry name" value="TOLB PROTEIN-LIKE PROTEIN"/>
    <property type="match status" value="1"/>
</dbReference>
<accession>A0A9W3CZ48</accession>
<dbReference type="Pfam" id="PF07676">
    <property type="entry name" value="PD40"/>
    <property type="match status" value="2"/>
</dbReference>
<dbReference type="SUPFAM" id="SSF69304">
    <property type="entry name" value="Tricorn protease N-terminal domain"/>
    <property type="match status" value="1"/>
</dbReference>
<reference evidence="3" key="1">
    <citation type="submission" date="2025-08" db="UniProtKB">
        <authorList>
            <consortium name="RefSeq"/>
        </authorList>
    </citation>
    <scope>IDENTIFICATION</scope>
    <source>
        <tissue evidence="3">Leaf</tissue>
    </source>
</reference>
<evidence type="ECO:0000313" key="3">
    <source>
        <dbReference type="RefSeq" id="XP_056856463.1"/>
    </source>
</evidence>
<name>A0A9W3CZ48_RAPSA</name>
<dbReference type="InterPro" id="IPR002469">
    <property type="entry name" value="Peptidase_S9B_N"/>
</dbReference>
<gene>
    <name evidence="3" type="primary">LOC130505881</name>
</gene>
<dbReference type="GeneID" id="130505881"/>
<dbReference type="AlphaFoldDB" id="A0A9W3CZ48"/>
<keyword evidence="2" id="KW-1185">Reference proteome</keyword>
<dbReference type="RefSeq" id="XP_056856463.1">
    <property type="nucleotide sequence ID" value="XM_057000483.1"/>
</dbReference>
<dbReference type="Gene3D" id="2.120.10.30">
    <property type="entry name" value="TolB, C-terminal domain"/>
    <property type="match status" value="3"/>
</dbReference>
<protein>
    <submittedName>
        <fullName evidence="3">Uncharacterized protein LOC130505881</fullName>
    </submittedName>
</protein>
<dbReference type="PANTHER" id="PTHR32161">
    <property type="entry name" value="DPP6 N-TERMINAL DOMAIN-LIKE PROTEIN"/>
    <property type="match status" value="1"/>
</dbReference>
<evidence type="ECO:0000313" key="2">
    <source>
        <dbReference type="Proteomes" id="UP000504610"/>
    </source>
</evidence>
<dbReference type="Pfam" id="PF00930">
    <property type="entry name" value="DPPIV_N"/>
    <property type="match status" value="1"/>
</dbReference>
<proteinExistence type="predicted"/>
<dbReference type="Proteomes" id="UP000504610">
    <property type="component" value="Unplaced"/>
</dbReference>
<dbReference type="InterPro" id="IPR011659">
    <property type="entry name" value="WD40"/>
</dbReference>
<organism evidence="2 3">
    <name type="scientific">Raphanus sativus</name>
    <name type="common">Radish</name>
    <name type="synonym">Raphanus raphanistrum var. sativus</name>
    <dbReference type="NCBI Taxonomy" id="3726"/>
    <lineage>
        <taxon>Eukaryota</taxon>
        <taxon>Viridiplantae</taxon>
        <taxon>Streptophyta</taxon>
        <taxon>Embryophyta</taxon>
        <taxon>Tracheophyta</taxon>
        <taxon>Spermatophyta</taxon>
        <taxon>Magnoliopsida</taxon>
        <taxon>eudicotyledons</taxon>
        <taxon>Gunneridae</taxon>
        <taxon>Pentapetalae</taxon>
        <taxon>rosids</taxon>
        <taxon>malvids</taxon>
        <taxon>Brassicales</taxon>
        <taxon>Brassicaceae</taxon>
        <taxon>Brassiceae</taxon>
        <taxon>Raphanus</taxon>
    </lineage>
</organism>
<dbReference type="SUPFAM" id="SSF82171">
    <property type="entry name" value="DPP6 N-terminal domain-like"/>
    <property type="match status" value="1"/>
</dbReference>
<sequence length="679" mass="75590">MSSTLSINTPFAYLLPLQIHQNNTAMDTPSGTIIFTTVGRTHYGFDVFSLHIASSVERRLTDGISVNFNAQFADENGNDIVFVSERAGSARIFRTRPGNSKLEQLPGAPESFFHDRPIIITQDNTLYFISAHEQPDRHFKNWTALYSVKLNSQEKEVTRVTPPDTADYSPAVSKSGKYFAVASYGSRSWGGEFHEINTDIVVFKASTPEKRVVVCERGGWPTWSGDSTVFFHRQAEDGWWSIYRFDIKPENLNLSPVEPVRVTPPGLHCFTPAAFHDGKRIAVATRRRGVNHRHIEIFHLEDKTFQAVTEPLNPSFHHYNPFVSANSELLGYHRFRGESTQGDGESTVPNLESIVSPIKSLRLLRLNGSFPSSSPDGDLIALNSDFDINGGIKVARSDGSKRWTLIKDRTAFYNSWSPTERHVIYASLGPIFRPAQISVQIARIQFEPSVLTVDRDEVPCEVKFLTLDNTGNNAFPSCSPDGKSVVFRSGRSGYKNLYILDAVNGESEGGEGIRRLTEGPWIDTMPCWSPKGDLIGFSSNRHDPSNDAAFGAYVVRPDGSGLRRIEIAGPEGSEEAARERVNHVSFNKDGDWLVFTANLCGITAEPVAMPNQFQPYGDLYVVKLDGTGLRRLTWNGYEDGTPTWHTVDDLDLSGLSLNGQDGDKLEGQFEEPLWITCDI</sequence>
<dbReference type="KEGG" id="rsz:130505881"/>
<evidence type="ECO:0000259" key="1">
    <source>
        <dbReference type="Pfam" id="PF00930"/>
    </source>
</evidence>
<feature type="domain" description="Dipeptidylpeptidase IV N-terminal" evidence="1">
    <location>
        <begin position="33"/>
        <end position="182"/>
    </location>
</feature>
<dbReference type="InterPro" id="IPR011042">
    <property type="entry name" value="6-blade_b-propeller_TolB-like"/>
</dbReference>